<evidence type="ECO:0000313" key="4">
    <source>
        <dbReference type="EMBL" id="BBP01765.1"/>
    </source>
</evidence>
<dbReference type="Proteomes" id="UP000463939">
    <property type="component" value="Chromosome"/>
</dbReference>
<feature type="domain" description="PAS" evidence="3">
    <location>
        <begin position="156"/>
        <end position="252"/>
    </location>
</feature>
<feature type="domain" description="GGDEF" evidence="1">
    <location>
        <begin position="264"/>
        <end position="300"/>
    </location>
</feature>
<dbReference type="AlphaFoldDB" id="A0A809RJV4"/>
<keyword evidence="5" id="KW-1185">Reference proteome</keyword>
<dbReference type="NCBIfam" id="TIGR00229">
    <property type="entry name" value="sensory_box"/>
    <property type="match status" value="1"/>
</dbReference>
<dbReference type="Pfam" id="PF00990">
    <property type="entry name" value="GGDEF"/>
    <property type="match status" value="1"/>
</dbReference>
<dbReference type="Gene3D" id="3.30.70.270">
    <property type="match status" value="1"/>
</dbReference>
<evidence type="ECO:0000259" key="1">
    <source>
        <dbReference type="Pfam" id="PF00990"/>
    </source>
</evidence>
<evidence type="ECO:0008006" key="6">
    <source>
        <dbReference type="Google" id="ProtNLM"/>
    </source>
</evidence>
<dbReference type="Gene3D" id="3.30.450.20">
    <property type="entry name" value="PAS domain"/>
    <property type="match status" value="2"/>
</dbReference>
<evidence type="ECO:0000259" key="3">
    <source>
        <dbReference type="Pfam" id="PF13426"/>
    </source>
</evidence>
<dbReference type="InterPro" id="IPR052155">
    <property type="entry name" value="Biofilm_reg_signaling"/>
</dbReference>
<dbReference type="InterPro" id="IPR000160">
    <property type="entry name" value="GGDEF_dom"/>
</dbReference>
<protein>
    <recommendedName>
        <fullName evidence="6">PAS domain S-box protein</fullName>
    </recommendedName>
</protein>
<dbReference type="KEGG" id="sniv:SFSGTM_24730"/>
<dbReference type="PANTHER" id="PTHR44757">
    <property type="entry name" value="DIGUANYLATE CYCLASE DGCP"/>
    <property type="match status" value="1"/>
</dbReference>
<dbReference type="InterPro" id="IPR043128">
    <property type="entry name" value="Rev_trsase/Diguanyl_cyclase"/>
</dbReference>
<gene>
    <name evidence="4" type="ORF">SFSGTM_24730</name>
</gene>
<name>A0A809RJV4_9PROT</name>
<dbReference type="InterPro" id="IPR013655">
    <property type="entry name" value="PAS_fold_3"/>
</dbReference>
<dbReference type="InterPro" id="IPR035965">
    <property type="entry name" value="PAS-like_dom_sf"/>
</dbReference>
<dbReference type="PANTHER" id="PTHR44757:SF2">
    <property type="entry name" value="BIOFILM ARCHITECTURE MAINTENANCE PROTEIN MBAA"/>
    <property type="match status" value="1"/>
</dbReference>
<dbReference type="RefSeq" id="WP_162085492.1">
    <property type="nucleotide sequence ID" value="NZ_AP021881.1"/>
</dbReference>
<dbReference type="EMBL" id="AP021881">
    <property type="protein sequence ID" value="BBP01765.1"/>
    <property type="molecule type" value="Genomic_DNA"/>
</dbReference>
<sequence>MTENDIDKDRLELALEAAGLDLWENNLVTGEVTRKAMKTFAELGYTETETASLVDDMFAIVHPDDVSIIKNTVSEYLAGATSQYRCEFRLRSKKNDAWVWYANYGRSMDCNGQGQRFIGVTFNIDDRKCKEELLATRELEWRTLVENSPNTISRYDQDCRRIYANPAFCAISEGGKAALLGKAPTEHPGGENMAQYEEKIRSVFATGENVEFELNWTGKNQQEFCSHIRLTAEYDLNGVVTTVLAVGHDISELNAQRQKIREIAFYDPLTQLPNRRFFMDRLQHALTCCQKSGRQGALLFKVDPDFWTMN</sequence>
<feature type="domain" description="PAS fold-3" evidence="2">
    <location>
        <begin position="43"/>
        <end position="120"/>
    </location>
</feature>
<organism evidence="4 5">
    <name type="scientific">Sulfuriferula nivalis</name>
    <dbReference type="NCBI Taxonomy" id="2675298"/>
    <lineage>
        <taxon>Bacteria</taxon>
        <taxon>Pseudomonadati</taxon>
        <taxon>Pseudomonadota</taxon>
        <taxon>Betaproteobacteria</taxon>
        <taxon>Nitrosomonadales</taxon>
        <taxon>Sulfuricellaceae</taxon>
        <taxon>Sulfuriferula</taxon>
    </lineage>
</organism>
<dbReference type="Pfam" id="PF08447">
    <property type="entry name" value="PAS_3"/>
    <property type="match status" value="1"/>
</dbReference>
<accession>A0A809RJV4</accession>
<dbReference type="CDD" id="cd00130">
    <property type="entry name" value="PAS"/>
    <property type="match status" value="1"/>
</dbReference>
<dbReference type="SUPFAM" id="SSF55785">
    <property type="entry name" value="PYP-like sensor domain (PAS domain)"/>
    <property type="match status" value="2"/>
</dbReference>
<evidence type="ECO:0000313" key="5">
    <source>
        <dbReference type="Proteomes" id="UP000463939"/>
    </source>
</evidence>
<evidence type="ECO:0000259" key="2">
    <source>
        <dbReference type="Pfam" id="PF08447"/>
    </source>
</evidence>
<proteinExistence type="predicted"/>
<dbReference type="InterPro" id="IPR000014">
    <property type="entry name" value="PAS"/>
</dbReference>
<reference evidence="5" key="1">
    <citation type="submission" date="2019-11" db="EMBL/GenBank/DDBJ databases">
        <title>Isolation and characterization of a novel species in the genus Sulfuriferula.</title>
        <authorList>
            <person name="Mochizuki J."/>
            <person name="Kojima H."/>
            <person name="Fukui M."/>
        </authorList>
    </citation>
    <scope>NUCLEOTIDE SEQUENCE [LARGE SCALE GENOMIC DNA]</scope>
    <source>
        <strain evidence="5">SGTM</strain>
    </source>
</reference>
<dbReference type="Pfam" id="PF13426">
    <property type="entry name" value="PAS_9"/>
    <property type="match status" value="1"/>
</dbReference>